<proteinExistence type="predicted"/>
<keyword evidence="1" id="KW-0547">Nucleotide-binding</keyword>
<dbReference type="SMART" id="SM00173">
    <property type="entry name" value="RAS"/>
    <property type="match status" value="1"/>
</dbReference>
<dbReference type="PROSITE" id="PS51421">
    <property type="entry name" value="RAS"/>
    <property type="match status" value="1"/>
</dbReference>
<evidence type="ECO:0000313" key="3">
    <source>
        <dbReference type="EMBL" id="OHT10467.1"/>
    </source>
</evidence>
<dbReference type="EMBL" id="MLAK01000610">
    <property type="protein sequence ID" value="OHT10467.1"/>
    <property type="molecule type" value="Genomic_DNA"/>
</dbReference>
<dbReference type="SUPFAM" id="SSF52540">
    <property type="entry name" value="P-loop containing nucleoside triphosphate hydrolases"/>
    <property type="match status" value="1"/>
</dbReference>
<protein>
    <submittedName>
        <fullName evidence="3">Small GTP-binding protein</fullName>
    </submittedName>
</protein>
<dbReference type="CDD" id="cd00154">
    <property type="entry name" value="Rab"/>
    <property type="match status" value="1"/>
</dbReference>
<gene>
    <name evidence="3" type="ORF">TRFO_20202</name>
</gene>
<dbReference type="AlphaFoldDB" id="A0A1J4KGZ6"/>
<dbReference type="SMART" id="SM00176">
    <property type="entry name" value="RAN"/>
    <property type="match status" value="1"/>
</dbReference>
<feature type="compositionally biased region" description="Polar residues" evidence="2">
    <location>
        <begin position="174"/>
        <end position="196"/>
    </location>
</feature>
<dbReference type="NCBIfam" id="TIGR00231">
    <property type="entry name" value="small_GTP"/>
    <property type="match status" value="1"/>
</dbReference>
<dbReference type="PANTHER" id="PTHR47978">
    <property type="match status" value="1"/>
</dbReference>
<dbReference type="RefSeq" id="XP_068363603.1">
    <property type="nucleotide sequence ID" value="XM_068501267.1"/>
</dbReference>
<accession>A0A1J4KGZ6</accession>
<organism evidence="3 4">
    <name type="scientific">Tritrichomonas foetus</name>
    <dbReference type="NCBI Taxonomy" id="1144522"/>
    <lineage>
        <taxon>Eukaryota</taxon>
        <taxon>Metamonada</taxon>
        <taxon>Parabasalia</taxon>
        <taxon>Tritrichomonadida</taxon>
        <taxon>Tritrichomonadidae</taxon>
        <taxon>Tritrichomonas</taxon>
    </lineage>
</organism>
<sequence length="196" mass="21675">MDPIEIKLVIVGNTSVGKTCIVKKATSGQFSEDSVPTLGASFISKLIEIDRKPIRVQIWDTAGQERYRGMTPMYYRGAHCAAIVFSLTDRQSFESVDGWIQSLNENAPPGTIIFLVANKVDMESDRIIQPQDGQAKADKIGAIYFEVSAKTGFGIDELFTQIPMKYLEAKGRHNSTTSNDKTVDLKSSQSNKKQCC</sequence>
<dbReference type="PROSITE" id="PS51419">
    <property type="entry name" value="RAB"/>
    <property type="match status" value="1"/>
</dbReference>
<dbReference type="Proteomes" id="UP000179807">
    <property type="component" value="Unassembled WGS sequence"/>
</dbReference>
<evidence type="ECO:0000256" key="2">
    <source>
        <dbReference type="SAM" id="MobiDB-lite"/>
    </source>
</evidence>
<dbReference type="InterPro" id="IPR001806">
    <property type="entry name" value="Small_GTPase"/>
</dbReference>
<dbReference type="VEuPathDB" id="TrichDB:TRFO_20202"/>
<dbReference type="GeneID" id="94835971"/>
<dbReference type="GO" id="GO:0005525">
    <property type="term" value="F:GTP binding"/>
    <property type="evidence" value="ECO:0007669"/>
    <property type="project" value="InterPro"/>
</dbReference>
<dbReference type="InterPro" id="IPR027417">
    <property type="entry name" value="P-loop_NTPase"/>
</dbReference>
<feature type="region of interest" description="Disordered" evidence="2">
    <location>
        <begin position="172"/>
        <end position="196"/>
    </location>
</feature>
<evidence type="ECO:0000313" key="4">
    <source>
        <dbReference type="Proteomes" id="UP000179807"/>
    </source>
</evidence>
<dbReference type="PRINTS" id="PR00449">
    <property type="entry name" value="RASTRNSFRMNG"/>
</dbReference>
<dbReference type="Gene3D" id="3.40.50.300">
    <property type="entry name" value="P-loop containing nucleotide triphosphate hydrolases"/>
    <property type="match status" value="1"/>
</dbReference>
<dbReference type="GO" id="GO:0003924">
    <property type="term" value="F:GTPase activity"/>
    <property type="evidence" value="ECO:0007669"/>
    <property type="project" value="InterPro"/>
</dbReference>
<name>A0A1J4KGZ6_9EUKA</name>
<dbReference type="Pfam" id="PF00071">
    <property type="entry name" value="Ras"/>
    <property type="match status" value="1"/>
</dbReference>
<dbReference type="InterPro" id="IPR005225">
    <property type="entry name" value="Small_GTP-bd"/>
</dbReference>
<dbReference type="SMART" id="SM00175">
    <property type="entry name" value="RAB"/>
    <property type="match status" value="1"/>
</dbReference>
<dbReference type="OrthoDB" id="63533at2759"/>
<dbReference type="FunFam" id="3.40.50.300:FF:000823">
    <property type="entry name" value="Small GTPase RAB, putative"/>
    <property type="match status" value="1"/>
</dbReference>
<reference evidence="3" key="1">
    <citation type="submission" date="2016-10" db="EMBL/GenBank/DDBJ databases">
        <authorList>
            <person name="Benchimol M."/>
            <person name="Almeida L.G."/>
            <person name="Vasconcelos A.T."/>
            <person name="Perreira-Neves A."/>
            <person name="Rosa I.A."/>
            <person name="Tasca T."/>
            <person name="Bogo M.R."/>
            <person name="de Souza W."/>
        </authorList>
    </citation>
    <scope>NUCLEOTIDE SEQUENCE [LARGE SCALE GENOMIC DNA]</scope>
    <source>
        <strain evidence="3">K</strain>
    </source>
</reference>
<keyword evidence="4" id="KW-1185">Reference proteome</keyword>
<evidence type="ECO:0000256" key="1">
    <source>
        <dbReference type="ARBA" id="ARBA00022741"/>
    </source>
</evidence>
<comment type="caution">
    <text evidence="3">The sequence shown here is derived from an EMBL/GenBank/DDBJ whole genome shotgun (WGS) entry which is preliminary data.</text>
</comment>
<dbReference type="SMART" id="SM00174">
    <property type="entry name" value="RHO"/>
    <property type="match status" value="1"/>
</dbReference>
<dbReference type="PROSITE" id="PS51420">
    <property type="entry name" value="RHO"/>
    <property type="match status" value="1"/>
</dbReference>